<dbReference type="GO" id="GO:0016020">
    <property type="term" value="C:membrane"/>
    <property type="evidence" value="ECO:0007669"/>
    <property type="project" value="UniProtKB-SubCell"/>
</dbReference>
<protein>
    <recommendedName>
        <fullName evidence="8">Rhodopsin domain-containing protein</fullName>
    </recommendedName>
</protein>
<reference evidence="9 10" key="1">
    <citation type="submission" date="2016-06" db="EMBL/GenBank/DDBJ databases">
        <title>Living apart together: crosstalk between the core and supernumerary genomes in a fungal plant pathogen.</title>
        <authorList>
            <person name="Vanheule A."/>
            <person name="Audenaert K."/>
            <person name="Warris S."/>
            <person name="Van De Geest H."/>
            <person name="Schijlen E."/>
            <person name="Hofte M."/>
            <person name="De Saeger S."/>
            <person name="Haesaert G."/>
            <person name="Waalwijk C."/>
            <person name="Van Der Lee T."/>
        </authorList>
    </citation>
    <scope>NUCLEOTIDE SEQUENCE [LARGE SCALE GENOMIC DNA]</scope>
    <source>
        <strain evidence="9 10">2516</strain>
    </source>
</reference>
<evidence type="ECO:0000256" key="4">
    <source>
        <dbReference type="ARBA" id="ARBA00023136"/>
    </source>
</evidence>
<evidence type="ECO:0000313" key="10">
    <source>
        <dbReference type="Proteomes" id="UP000091967"/>
    </source>
</evidence>
<sequence length="395" mass="43356">MDLPIDPRIVAFAGPPPSHIDLDANTATSDRAAIIAILILALVAITLRFTARAVQRTRAHLDDWIIVLGMILVGGTAGLAIAGGFYGAGKHIWAVEMGDLQQIYKILFAYTFLYSASCAVIKISILLFYRRIFPSTEPFFRVTMIFGYFLSFSYPVVIWVTMGNACRPFEHFWTQFAGTQGSCIDINTFFLALGIVNMVNDFYILLIPIPQIFQLQMSLRKRLGITGIMLLGGFVCAASAVRIHFLAELTKTTNVTRAMGPIFIWSDLEPCIAIVSACLPHLAPLRHILRQKLSSVFGADGTGSGTETVTGGKVWKDVGSNSNGPLFTYGGSKYFGGGERLRLGDHDDEVELTNRVTAGPGKTDIRCGSSNKTEDRSKPEIHVQTSHTQTRERRA</sequence>
<feature type="compositionally biased region" description="Basic and acidic residues" evidence="6">
    <location>
        <begin position="372"/>
        <end position="381"/>
    </location>
</feature>
<dbReference type="PANTHER" id="PTHR33048:SF163">
    <property type="entry name" value="INTEGRAL MEMBRANE PROTEIN (AFU_ORTHOLOGUE AFUA_8G05510)"/>
    <property type="match status" value="1"/>
</dbReference>
<feature type="region of interest" description="Disordered" evidence="6">
    <location>
        <begin position="356"/>
        <end position="395"/>
    </location>
</feature>
<accession>A0A1B8AIL5</accession>
<dbReference type="AlphaFoldDB" id="A0A1B8AIL5"/>
<evidence type="ECO:0000313" key="9">
    <source>
        <dbReference type="EMBL" id="OBS20186.1"/>
    </source>
</evidence>
<dbReference type="OMA" id="YRRVFMA"/>
<keyword evidence="4 7" id="KW-0472">Membrane</keyword>
<dbReference type="STRING" id="36050.A0A1B8AIL5"/>
<feature type="domain" description="Rhodopsin" evidence="8">
    <location>
        <begin position="47"/>
        <end position="285"/>
    </location>
</feature>
<dbReference type="InterPro" id="IPR052337">
    <property type="entry name" value="SAT4-like"/>
</dbReference>
<organism evidence="9 10">
    <name type="scientific">Fusarium poae</name>
    <dbReference type="NCBI Taxonomy" id="36050"/>
    <lineage>
        <taxon>Eukaryota</taxon>
        <taxon>Fungi</taxon>
        <taxon>Dikarya</taxon>
        <taxon>Ascomycota</taxon>
        <taxon>Pezizomycotina</taxon>
        <taxon>Sordariomycetes</taxon>
        <taxon>Hypocreomycetidae</taxon>
        <taxon>Hypocreales</taxon>
        <taxon>Nectriaceae</taxon>
        <taxon>Fusarium</taxon>
    </lineage>
</organism>
<feature type="transmembrane region" description="Helical" evidence="7">
    <location>
        <begin position="189"/>
        <end position="213"/>
    </location>
</feature>
<evidence type="ECO:0000256" key="6">
    <source>
        <dbReference type="SAM" id="MobiDB-lite"/>
    </source>
</evidence>
<evidence type="ECO:0000256" key="2">
    <source>
        <dbReference type="ARBA" id="ARBA00022692"/>
    </source>
</evidence>
<name>A0A1B8AIL5_FUSPO</name>
<feature type="transmembrane region" description="Helical" evidence="7">
    <location>
        <begin position="139"/>
        <end position="162"/>
    </location>
</feature>
<gene>
    <name evidence="9" type="ORF">FPOA_11908</name>
</gene>
<keyword evidence="3 7" id="KW-1133">Transmembrane helix</keyword>
<comment type="caution">
    <text evidence="9">The sequence shown here is derived from an EMBL/GenBank/DDBJ whole genome shotgun (WGS) entry which is preliminary data.</text>
</comment>
<comment type="similarity">
    <text evidence="5">Belongs to the SAT4 family.</text>
</comment>
<dbReference type="EMBL" id="LYXU01000004">
    <property type="protein sequence ID" value="OBS20186.1"/>
    <property type="molecule type" value="Genomic_DNA"/>
</dbReference>
<keyword evidence="10" id="KW-1185">Reference proteome</keyword>
<dbReference type="Proteomes" id="UP000091967">
    <property type="component" value="Unassembled WGS sequence"/>
</dbReference>
<evidence type="ECO:0000256" key="5">
    <source>
        <dbReference type="ARBA" id="ARBA00038359"/>
    </source>
</evidence>
<dbReference type="Pfam" id="PF20684">
    <property type="entry name" value="Fung_rhodopsin"/>
    <property type="match status" value="1"/>
</dbReference>
<evidence type="ECO:0000259" key="8">
    <source>
        <dbReference type="Pfam" id="PF20684"/>
    </source>
</evidence>
<dbReference type="InterPro" id="IPR049326">
    <property type="entry name" value="Rhodopsin_dom_fungi"/>
</dbReference>
<evidence type="ECO:0000256" key="3">
    <source>
        <dbReference type="ARBA" id="ARBA00022989"/>
    </source>
</evidence>
<feature type="transmembrane region" description="Helical" evidence="7">
    <location>
        <begin position="106"/>
        <end position="127"/>
    </location>
</feature>
<evidence type="ECO:0000256" key="1">
    <source>
        <dbReference type="ARBA" id="ARBA00004141"/>
    </source>
</evidence>
<evidence type="ECO:0000256" key="7">
    <source>
        <dbReference type="SAM" id="Phobius"/>
    </source>
</evidence>
<keyword evidence="2 7" id="KW-0812">Transmembrane</keyword>
<comment type="subcellular location">
    <subcellularLocation>
        <location evidence="1">Membrane</location>
        <topology evidence="1">Multi-pass membrane protein</topology>
    </subcellularLocation>
</comment>
<dbReference type="PANTHER" id="PTHR33048">
    <property type="entry name" value="PTH11-LIKE INTEGRAL MEMBRANE PROTEIN (AFU_ORTHOLOGUE AFUA_5G11245)"/>
    <property type="match status" value="1"/>
</dbReference>
<feature type="transmembrane region" description="Helical" evidence="7">
    <location>
        <begin position="63"/>
        <end position="86"/>
    </location>
</feature>
<feature type="transmembrane region" description="Helical" evidence="7">
    <location>
        <begin position="32"/>
        <end position="51"/>
    </location>
</feature>
<proteinExistence type="inferred from homology"/>
<feature type="transmembrane region" description="Helical" evidence="7">
    <location>
        <begin position="225"/>
        <end position="247"/>
    </location>
</feature>